<evidence type="ECO:0000313" key="10">
    <source>
        <dbReference type="Proteomes" id="UP000694865"/>
    </source>
</evidence>
<dbReference type="InterPro" id="IPR042529">
    <property type="entry name" value="IF_2B-like_C"/>
</dbReference>
<comment type="subunit">
    <text evidence="8">Component of the translation initiation factor 2B (eIF2B) complex which is a heterodecamer of two sets of five different subunits: alpha, beta, gamma, delta and epsilon. Subunits alpha, beta and delta comprise a regulatory subcomplex and subunits epsilon and gamma comprise a catalytic subcomplex. Within the complex, the hexameric regulatory complex resides at the center, with the two heterodimeric catalytic subcomplexes bound on opposite sides.</text>
</comment>
<keyword evidence="3" id="KW-0963">Cytoplasm</keyword>
<dbReference type="RefSeq" id="XP_002741935.1">
    <property type="nucleotide sequence ID" value="XM_002741889.2"/>
</dbReference>
<evidence type="ECO:0000256" key="3">
    <source>
        <dbReference type="ARBA" id="ARBA00022490"/>
    </source>
</evidence>
<dbReference type="SUPFAM" id="SSF100950">
    <property type="entry name" value="NagB/RpiA/CoA transferase-like"/>
    <property type="match status" value="1"/>
</dbReference>
<evidence type="ECO:0000256" key="4">
    <source>
        <dbReference type="ARBA" id="ARBA00022540"/>
    </source>
</evidence>
<keyword evidence="4" id="KW-0396">Initiation factor</keyword>
<dbReference type="GeneID" id="100374657"/>
<evidence type="ECO:0000256" key="5">
    <source>
        <dbReference type="ARBA" id="ARBA00022917"/>
    </source>
</evidence>
<reference evidence="11" key="1">
    <citation type="submission" date="2025-08" db="UniProtKB">
        <authorList>
            <consortium name="RefSeq"/>
        </authorList>
    </citation>
    <scope>IDENTIFICATION</scope>
    <source>
        <tissue evidence="11">Testes</tissue>
    </source>
</reference>
<evidence type="ECO:0000313" key="11">
    <source>
        <dbReference type="RefSeq" id="XP_002741935.1"/>
    </source>
</evidence>
<accession>A0ABM0H184</accession>
<dbReference type="Proteomes" id="UP000694865">
    <property type="component" value="Unplaced"/>
</dbReference>
<feature type="non-terminal residue" evidence="11">
    <location>
        <position position="1"/>
    </location>
</feature>
<dbReference type="Gene3D" id="3.40.50.10470">
    <property type="entry name" value="Translation initiation factor eif-2b, domain 2"/>
    <property type="match status" value="1"/>
</dbReference>
<keyword evidence="10" id="KW-1185">Reference proteome</keyword>
<organism evidence="10 11">
    <name type="scientific">Saccoglossus kowalevskii</name>
    <name type="common">Acorn worm</name>
    <dbReference type="NCBI Taxonomy" id="10224"/>
    <lineage>
        <taxon>Eukaryota</taxon>
        <taxon>Metazoa</taxon>
        <taxon>Hemichordata</taxon>
        <taxon>Enteropneusta</taxon>
        <taxon>Harrimaniidae</taxon>
        <taxon>Saccoglossus</taxon>
    </lineage>
</organism>
<evidence type="ECO:0000256" key="9">
    <source>
        <dbReference type="RuleBase" id="RU003814"/>
    </source>
</evidence>
<evidence type="ECO:0000256" key="8">
    <source>
        <dbReference type="ARBA" id="ARBA00046432"/>
    </source>
</evidence>
<comment type="subcellular location">
    <subcellularLocation>
        <location evidence="1">Cytoplasm</location>
        <location evidence="1">Cytosol</location>
    </subcellularLocation>
</comment>
<dbReference type="Pfam" id="PF01008">
    <property type="entry name" value="IF-2B"/>
    <property type="match status" value="1"/>
</dbReference>
<dbReference type="InterPro" id="IPR037171">
    <property type="entry name" value="NagB/RpiA_transferase-like"/>
</dbReference>
<evidence type="ECO:0000256" key="1">
    <source>
        <dbReference type="ARBA" id="ARBA00004514"/>
    </source>
</evidence>
<evidence type="ECO:0000256" key="6">
    <source>
        <dbReference type="ARBA" id="ARBA00044147"/>
    </source>
</evidence>
<proteinExistence type="inferred from homology"/>
<dbReference type="InterPro" id="IPR000649">
    <property type="entry name" value="IF-2B-related"/>
</dbReference>
<dbReference type="PANTHER" id="PTHR10233">
    <property type="entry name" value="TRANSLATION INITIATION FACTOR EIF-2B"/>
    <property type="match status" value="1"/>
</dbReference>
<protein>
    <recommendedName>
        <fullName evidence="6">Translation initiation factor eIF2B subunit delta</fullName>
    </recommendedName>
    <alternativeName>
        <fullName evidence="7">eIF2B GDP-GTP exchange factor subunit delta</fullName>
    </alternativeName>
</protein>
<evidence type="ECO:0000256" key="7">
    <source>
        <dbReference type="ARBA" id="ARBA00044356"/>
    </source>
</evidence>
<comment type="similarity">
    <text evidence="2 9">Belongs to the eIF-2B alpha/beta/delta subunits family.</text>
</comment>
<name>A0ABM0H184_SACKO</name>
<dbReference type="PANTHER" id="PTHR10233:SF14">
    <property type="entry name" value="TRANSLATION INITIATION FACTOR EIF-2B SUBUNIT DELTA"/>
    <property type="match status" value="1"/>
</dbReference>
<sequence length="333" mass="37170">INFGSGGIHPAIIRLGLQYAEGIVCGSNARCIALMRAFMSVIKDYTTPPDKELARDLESSIKPYISFLTQCRPLSVSMGNAIKYLKLQITTTPSDMKDKEAKHRLFESIQLYIQRKIVLAGEAISKTYAIKKIHDDDVIMIYGCSSVILKVLKDAHDAGKKFTVIVVDGRAKNEGREAARRLIRYGLKCYYILINAVSYMMPEVSKVFLGAHALLANGYVMSRVGQSLIAMVAKSYNVPVLVCCETYKFCERVQTDSFVCNELGDPNDLVEIGKQNRYLESWSEIPSLNLLNLVYDVTPPDFVDMVITEIGMVPCTSVPVVLRVKNIELEVYA</sequence>
<evidence type="ECO:0000256" key="2">
    <source>
        <dbReference type="ARBA" id="ARBA00007251"/>
    </source>
</evidence>
<keyword evidence="5" id="KW-0648">Protein biosynthesis</keyword>
<gene>
    <name evidence="11" type="primary">LOC100374657</name>
</gene>